<dbReference type="RefSeq" id="WP_015222840.1">
    <property type="nucleotide sequence ID" value="NZ_JADEWC010000035.1"/>
</dbReference>
<dbReference type="Proteomes" id="UP000654604">
    <property type="component" value="Unassembled WGS sequence"/>
</dbReference>
<evidence type="ECO:0000313" key="2">
    <source>
        <dbReference type="Proteomes" id="UP000654604"/>
    </source>
</evidence>
<keyword evidence="2" id="KW-1185">Reference proteome</keyword>
<dbReference type="InterPro" id="IPR019678">
    <property type="entry name" value="DUF2555"/>
</dbReference>
<reference evidence="1 2" key="1">
    <citation type="submission" date="2020-10" db="EMBL/GenBank/DDBJ databases">
        <authorList>
            <person name="Castelo-Branco R."/>
            <person name="Eusebio N."/>
            <person name="Adriana R."/>
            <person name="Vieira A."/>
            <person name="Brugerolle De Fraissinette N."/>
            <person name="Rezende De Castro R."/>
            <person name="Schneider M.P."/>
            <person name="Vasconcelos V."/>
            <person name="Leao P.N."/>
        </authorList>
    </citation>
    <scope>NUCLEOTIDE SEQUENCE [LARGE SCALE GENOMIC DNA]</scope>
    <source>
        <strain evidence="1 2">LEGE 03274</strain>
    </source>
</reference>
<protein>
    <submittedName>
        <fullName evidence="1">DUF2555 domain-containing protein</fullName>
    </submittedName>
</protein>
<evidence type="ECO:0000313" key="1">
    <source>
        <dbReference type="EMBL" id="MBE9223541.1"/>
    </source>
</evidence>
<name>A0ABR9V6L5_9CHRO</name>
<dbReference type="EMBL" id="JADEWC010000035">
    <property type="protein sequence ID" value="MBE9223541.1"/>
    <property type="molecule type" value="Genomic_DNA"/>
</dbReference>
<organism evidence="1 2">
    <name type="scientific">Cyanobacterium stanieri LEGE 03274</name>
    <dbReference type="NCBI Taxonomy" id="1828756"/>
    <lineage>
        <taxon>Bacteria</taxon>
        <taxon>Bacillati</taxon>
        <taxon>Cyanobacteriota</taxon>
        <taxon>Cyanophyceae</taxon>
        <taxon>Oscillatoriophycideae</taxon>
        <taxon>Chroococcales</taxon>
        <taxon>Geminocystaceae</taxon>
        <taxon>Cyanobacterium</taxon>
    </lineage>
</organism>
<dbReference type="Pfam" id="PF10742">
    <property type="entry name" value="DUF2555"/>
    <property type="match status" value="1"/>
</dbReference>
<gene>
    <name evidence="1" type="ORF">IQ215_12625</name>
</gene>
<sequence length="70" mass="8370">MTTLTYTDKDFATMTIEDVAEIATRLENDDYKTPFESLQDWHKLRAIAFHREDLIEPYFYLLDIEAYDES</sequence>
<proteinExistence type="predicted"/>
<comment type="caution">
    <text evidence="1">The sequence shown here is derived from an EMBL/GenBank/DDBJ whole genome shotgun (WGS) entry which is preliminary data.</text>
</comment>
<accession>A0ABR9V6L5</accession>